<evidence type="ECO:0000256" key="1">
    <source>
        <dbReference type="SAM" id="MobiDB-lite"/>
    </source>
</evidence>
<dbReference type="Proteomes" id="UP001231370">
    <property type="component" value="Unassembled WGS sequence"/>
</dbReference>
<name>A0ABT7BS93_9CYAN</name>
<feature type="region of interest" description="Disordered" evidence="1">
    <location>
        <begin position="52"/>
        <end position="104"/>
    </location>
</feature>
<organism evidence="2 3">
    <name type="scientific">Roseofilum halophilum BLCC-M91</name>
    <dbReference type="NCBI Taxonomy" id="3022259"/>
    <lineage>
        <taxon>Bacteria</taxon>
        <taxon>Bacillati</taxon>
        <taxon>Cyanobacteriota</taxon>
        <taxon>Cyanophyceae</taxon>
        <taxon>Desertifilales</taxon>
        <taxon>Desertifilaceae</taxon>
        <taxon>Roseofilum</taxon>
        <taxon>Roseofilum halophilum</taxon>
    </lineage>
</organism>
<feature type="compositionally biased region" description="Low complexity" evidence="1">
    <location>
        <begin position="58"/>
        <end position="83"/>
    </location>
</feature>
<reference evidence="2 3" key="1">
    <citation type="submission" date="2023-01" db="EMBL/GenBank/DDBJ databases">
        <title>Novel diversity within Roseofilum (Cyanobacteria; Desertifilaceae) from marine benthic mats with descriptions of four novel species.</title>
        <authorList>
            <person name="Wang Y."/>
            <person name="Berthold D.E."/>
            <person name="Hu J."/>
            <person name="Lefler F.W."/>
            <person name="Laughinghouse H.D. IV."/>
        </authorList>
    </citation>
    <scope>NUCLEOTIDE SEQUENCE [LARGE SCALE GENOMIC DNA]</scope>
    <source>
        <strain evidence="2 3">BLCC-M91</strain>
    </source>
</reference>
<evidence type="ECO:0008006" key="4">
    <source>
        <dbReference type="Google" id="ProtNLM"/>
    </source>
</evidence>
<sequence>MSQDYFLSPDDAKTFGDINFMRKKQRIKHTYPKGKRPSDLIEASSLEMQIRSEGQVFPSVPAVSEPQVPSQPSQQQTPARRPSNTSSNSGGLDFLKMAKGMKKK</sequence>
<accession>A0ABT7BS93</accession>
<evidence type="ECO:0000313" key="2">
    <source>
        <dbReference type="EMBL" id="MDJ1181371.1"/>
    </source>
</evidence>
<dbReference type="EMBL" id="JAQPOK010000162">
    <property type="protein sequence ID" value="MDJ1181371.1"/>
    <property type="molecule type" value="Genomic_DNA"/>
</dbReference>
<comment type="caution">
    <text evidence="2">The sequence shown here is derived from an EMBL/GenBank/DDBJ whole genome shotgun (WGS) entry which is preliminary data.</text>
</comment>
<keyword evidence="3" id="KW-1185">Reference proteome</keyword>
<protein>
    <recommendedName>
        <fullName evidence="4">Transposase</fullName>
    </recommendedName>
</protein>
<proteinExistence type="predicted"/>
<dbReference type="RefSeq" id="WP_283764668.1">
    <property type="nucleotide sequence ID" value="NZ_JAQPOK010000162.1"/>
</dbReference>
<gene>
    <name evidence="2" type="ORF">PJF56_21130</name>
</gene>
<evidence type="ECO:0000313" key="3">
    <source>
        <dbReference type="Proteomes" id="UP001231370"/>
    </source>
</evidence>